<evidence type="ECO:0000256" key="5">
    <source>
        <dbReference type="SAM" id="SignalP"/>
    </source>
</evidence>
<dbReference type="Gene3D" id="3.40.50.1980">
    <property type="entry name" value="Nitrogenase molybdenum iron protein domain"/>
    <property type="match status" value="2"/>
</dbReference>
<dbReference type="PRINTS" id="PR00690">
    <property type="entry name" value="ADHESNFAMILY"/>
</dbReference>
<comment type="similarity">
    <text evidence="3">Belongs to the bacterial solute-binding protein 9 family.</text>
</comment>
<gene>
    <name evidence="6" type="ORF">J2S00_002580</name>
</gene>
<evidence type="ECO:0000313" key="6">
    <source>
        <dbReference type="EMBL" id="MDQ0339787.1"/>
    </source>
</evidence>
<organism evidence="6 7">
    <name type="scientific">Caldalkalibacillus uzonensis</name>
    <dbReference type="NCBI Taxonomy" id="353224"/>
    <lineage>
        <taxon>Bacteria</taxon>
        <taxon>Bacillati</taxon>
        <taxon>Bacillota</taxon>
        <taxon>Bacilli</taxon>
        <taxon>Bacillales</taxon>
        <taxon>Bacillaceae</taxon>
        <taxon>Caldalkalibacillus</taxon>
    </lineage>
</organism>
<dbReference type="InterPro" id="IPR050492">
    <property type="entry name" value="Bact_metal-bind_prot9"/>
</dbReference>
<dbReference type="EMBL" id="JAUSUQ010000009">
    <property type="protein sequence ID" value="MDQ0339787.1"/>
    <property type="molecule type" value="Genomic_DNA"/>
</dbReference>
<reference evidence="6 7" key="1">
    <citation type="submission" date="2023-07" db="EMBL/GenBank/DDBJ databases">
        <title>Genomic Encyclopedia of Type Strains, Phase IV (KMG-IV): sequencing the most valuable type-strain genomes for metagenomic binning, comparative biology and taxonomic classification.</title>
        <authorList>
            <person name="Goeker M."/>
        </authorList>
    </citation>
    <scope>NUCLEOTIDE SEQUENCE [LARGE SCALE GENOMIC DNA]</scope>
    <source>
        <strain evidence="6 7">DSM 17740</strain>
    </source>
</reference>
<feature type="chain" id="PRO_5045449401" evidence="5">
    <location>
        <begin position="23"/>
        <end position="344"/>
    </location>
</feature>
<dbReference type="RefSeq" id="WP_307340294.1">
    <property type="nucleotide sequence ID" value="NZ_JAUSUQ010000009.1"/>
</dbReference>
<sequence length="344" mass="38899">MYRKSILVLFSTMLVLSLTLMACSPAEVGPASEEDGSEQGQDEADSHEEERLLIYTSLFPLYDFAQKIAGERAEVINLIPPGAEPHDFEPTPNDIVELHKADLFVYNGGGFEGWIEKIVEAIDNPDLKVVESTAHVQLLTNEETGHAHDHGKEEDHDHAHEHEHEHGELDPHVWVDPLRAKQQAEAIKDALVEIDPEYADFYEQNYSELAQGFDDLHAKFEEMSQNIERRDFVVSHEAFGYLALRYELNQVGIAGLSPSQEPSPQRLSEIIEFVQENDIDYILFENTVTLKVAEVIKSETGAESLVLHNLESLTEEELAQGEDYFSIMEQNLDVLKKALGYQEQ</sequence>
<keyword evidence="1 3" id="KW-0813">Transport</keyword>
<evidence type="ECO:0000256" key="3">
    <source>
        <dbReference type="RuleBase" id="RU003512"/>
    </source>
</evidence>
<comment type="caution">
    <text evidence="6">The sequence shown here is derived from an EMBL/GenBank/DDBJ whole genome shotgun (WGS) entry which is preliminary data.</text>
</comment>
<accession>A0ABU0CTP1</accession>
<keyword evidence="2 5" id="KW-0732">Signal</keyword>
<dbReference type="PROSITE" id="PS51257">
    <property type="entry name" value="PROKAR_LIPOPROTEIN"/>
    <property type="match status" value="1"/>
</dbReference>
<dbReference type="InterPro" id="IPR006129">
    <property type="entry name" value="AdhesinB"/>
</dbReference>
<evidence type="ECO:0000313" key="7">
    <source>
        <dbReference type="Proteomes" id="UP001232445"/>
    </source>
</evidence>
<feature type="region of interest" description="Disordered" evidence="4">
    <location>
        <begin position="145"/>
        <end position="170"/>
    </location>
</feature>
<proteinExistence type="inferred from homology"/>
<evidence type="ECO:0000256" key="4">
    <source>
        <dbReference type="SAM" id="MobiDB-lite"/>
    </source>
</evidence>
<feature type="compositionally biased region" description="Acidic residues" evidence="4">
    <location>
        <begin position="32"/>
        <end position="47"/>
    </location>
</feature>
<evidence type="ECO:0000256" key="1">
    <source>
        <dbReference type="ARBA" id="ARBA00022448"/>
    </source>
</evidence>
<dbReference type="Pfam" id="PF01297">
    <property type="entry name" value="ZnuA"/>
    <property type="match status" value="1"/>
</dbReference>
<protein>
    <submittedName>
        <fullName evidence="6">Zinc transport system substrate-binding protein</fullName>
    </submittedName>
</protein>
<dbReference type="SUPFAM" id="SSF53807">
    <property type="entry name" value="Helical backbone' metal receptor"/>
    <property type="match status" value="1"/>
</dbReference>
<dbReference type="CDD" id="cd01017">
    <property type="entry name" value="AdcA"/>
    <property type="match status" value="1"/>
</dbReference>
<feature type="signal peptide" evidence="5">
    <location>
        <begin position="1"/>
        <end position="22"/>
    </location>
</feature>
<dbReference type="PANTHER" id="PTHR42953">
    <property type="entry name" value="HIGH-AFFINITY ZINC UPTAKE SYSTEM PROTEIN ZNUA-RELATED"/>
    <property type="match status" value="1"/>
</dbReference>
<dbReference type="PRINTS" id="PR00691">
    <property type="entry name" value="ADHESINB"/>
</dbReference>
<dbReference type="InterPro" id="IPR006128">
    <property type="entry name" value="Lipoprotein_PsaA-like"/>
</dbReference>
<dbReference type="InterPro" id="IPR006127">
    <property type="entry name" value="ZnuA-like"/>
</dbReference>
<keyword evidence="7" id="KW-1185">Reference proteome</keyword>
<dbReference type="PANTHER" id="PTHR42953:SF8">
    <property type="entry name" value="ZINT DOMAIN-CONTAINING PROTEIN"/>
    <property type="match status" value="1"/>
</dbReference>
<dbReference type="Proteomes" id="UP001232445">
    <property type="component" value="Unassembled WGS sequence"/>
</dbReference>
<name>A0ABU0CTP1_9BACI</name>
<feature type="region of interest" description="Disordered" evidence="4">
    <location>
        <begin position="27"/>
        <end position="47"/>
    </location>
</feature>
<evidence type="ECO:0000256" key="2">
    <source>
        <dbReference type="ARBA" id="ARBA00022729"/>
    </source>
</evidence>